<evidence type="ECO:0000313" key="2">
    <source>
        <dbReference type="Proteomes" id="UP000276133"/>
    </source>
</evidence>
<gene>
    <name evidence="1" type="ORF">BpHYR1_004606</name>
</gene>
<proteinExistence type="predicted"/>
<protein>
    <submittedName>
        <fullName evidence="1">Uncharacterized protein</fullName>
    </submittedName>
</protein>
<dbReference type="Proteomes" id="UP000276133">
    <property type="component" value="Unassembled WGS sequence"/>
</dbReference>
<accession>A0A3M7PBZ2</accession>
<evidence type="ECO:0000313" key="1">
    <source>
        <dbReference type="EMBL" id="RMZ96280.1"/>
    </source>
</evidence>
<keyword evidence="2" id="KW-1185">Reference proteome</keyword>
<name>A0A3M7PBZ2_BRAPC</name>
<dbReference type="EMBL" id="REGN01012291">
    <property type="protein sequence ID" value="RMZ96280.1"/>
    <property type="molecule type" value="Genomic_DNA"/>
</dbReference>
<dbReference type="AlphaFoldDB" id="A0A3M7PBZ2"/>
<organism evidence="1 2">
    <name type="scientific">Brachionus plicatilis</name>
    <name type="common">Marine rotifer</name>
    <name type="synonym">Brachionus muelleri</name>
    <dbReference type="NCBI Taxonomy" id="10195"/>
    <lineage>
        <taxon>Eukaryota</taxon>
        <taxon>Metazoa</taxon>
        <taxon>Spiralia</taxon>
        <taxon>Gnathifera</taxon>
        <taxon>Rotifera</taxon>
        <taxon>Eurotatoria</taxon>
        <taxon>Monogononta</taxon>
        <taxon>Pseudotrocha</taxon>
        <taxon>Ploima</taxon>
        <taxon>Brachionidae</taxon>
        <taxon>Brachionus</taxon>
    </lineage>
</organism>
<reference evidence="1 2" key="1">
    <citation type="journal article" date="2018" name="Sci. Rep.">
        <title>Genomic signatures of local adaptation to the degree of environmental predictability in rotifers.</title>
        <authorList>
            <person name="Franch-Gras L."/>
            <person name="Hahn C."/>
            <person name="Garcia-Roger E.M."/>
            <person name="Carmona M.J."/>
            <person name="Serra M."/>
            <person name="Gomez A."/>
        </authorList>
    </citation>
    <scope>NUCLEOTIDE SEQUENCE [LARGE SCALE GENOMIC DNA]</scope>
    <source>
        <strain evidence="1">HYR1</strain>
    </source>
</reference>
<comment type="caution">
    <text evidence="1">The sequence shown here is derived from an EMBL/GenBank/DDBJ whole genome shotgun (WGS) entry which is preliminary data.</text>
</comment>
<sequence>MFNTKQNKIMIFSILIFKFNFFNLEQKICIKFMYDVSFDFFQIIIQNKEVFIKNLHGQFPVNLKSVKWKSCECLVSNNSSELFSL</sequence>